<dbReference type="OMA" id="DTDCNAC"/>
<feature type="chain" id="PRO_5035264515" evidence="3">
    <location>
        <begin position="18"/>
        <end position="2061"/>
    </location>
</feature>
<feature type="region of interest" description="Disordered" evidence="1">
    <location>
        <begin position="613"/>
        <end position="643"/>
    </location>
</feature>
<comment type="caution">
    <text evidence="4">The sequence shown here is derived from an EMBL/GenBank/DDBJ whole genome shotgun (WGS) entry which is preliminary data.</text>
</comment>
<name>A0A8J5XBP1_DIALT</name>
<dbReference type="EMBL" id="JAGTXO010000027">
    <property type="protein sequence ID" value="KAG8461189.1"/>
    <property type="molecule type" value="Genomic_DNA"/>
</dbReference>
<feature type="signal peptide" evidence="3">
    <location>
        <begin position="1"/>
        <end position="17"/>
    </location>
</feature>
<feature type="transmembrane region" description="Helical" evidence="2">
    <location>
        <begin position="1913"/>
        <end position="1937"/>
    </location>
</feature>
<feature type="region of interest" description="Disordered" evidence="1">
    <location>
        <begin position="1286"/>
        <end position="1310"/>
    </location>
</feature>
<evidence type="ECO:0000256" key="1">
    <source>
        <dbReference type="SAM" id="MobiDB-lite"/>
    </source>
</evidence>
<feature type="region of interest" description="Disordered" evidence="1">
    <location>
        <begin position="1417"/>
        <end position="1447"/>
    </location>
</feature>
<feature type="region of interest" description="Disordered" evidence="1">
    <location>
        <begin position="482"/>
        <end position="506"/>
    </location>
</feature>
<dbReference type="OrthoDB" id="5977855at2759"/>
<feature type="compositionally biased region" description="Polar residues" evidence="1">
    <location>
        <begin position="1149"/>
        <end position="1164"/>
    </location>
</feature>
<feature type="compositionally biased region" description="Polar residues" evidence="1">
    <location>
        <begin position="747"/>
        <end position="762"/>
    </location>
</feature>
<keyword evidence="2" id="KW-1133">Transmembrane helix</keyword>
<keyword evidence="3" id="KW-0732">Signal</keyword>
<feature type="compositionally biased region" description="Polar residues" evidence="1">
    <location>
        <begin position="1015"/>
        <end position="1030"/>
    </location>
</feature>
<evidence type="ECO:0000313" key="5">
    <source>
        <dbReference type="Proteomes" id="UP000751190"/>
    </source>
</evidence>
<accession>A0A8J5XBP1</accession>
<feature type="region of interest" description="Disordered" evidence="1">
    <location>
        <begin position="1149"/>
        <end position="1179"/>
    </location>
</feature>
<organism evidence="4 5">
    <name type="scientific">Diacronema lutheri</name>
    <name type="common">Unicellular marine alga</name>
    <name type="synonym">Monochrysis lutheri</name>
    <dbReference type="NCBI Taxonomy" id="2081491"/>
    <lineage>
        <taxon>Eukaryota</taxon>
        <taxon>Haptista</taxon>
        <taxon>Haptophyta</taxon>
        <taxon>Pavlovophyceae</taxon>
        <taxon>Pavlovales</taxon>
        <taxon>Pavlovaceae</taxon>
        <taxon>Diacronema</taxon>
    </lineage>
</organism>
<feature type="region of interest" description="Disordered" evidence="1">
    <location>
        <begin position="1015"/>
        <end position="1045"/>
    </location>
</feature>
<feature type="region of interest" description="Disordered" evidence="1">
    <location>
        <begin position="345"/>
        <end position="373"/>
    </location>
</feature>
<feature type="compositionally biased region" description="Polar residues" evidence="1">
    <location>
        <begin position="1689"/>
        <end position="1700"/>
    </location>
</feature>
<evidence type="ECO:0000256" key="2">
    <source>
        <dbReference type="SAM" id="Phobius"/>
    </source>
</evidence>
<evidence type="ECO:0000313" key="4">
    <source>
        <dbReference type="EMBL" id="KAG8461189.1"/>
    </source>
</evidence>
<feature type="region of interest" description="Disordered" evidence="1">
    <location>
        <begin position="747"/>
        <end position="777"/>
    </location>
</feature>
<feature type="region of interest" description="Disordered" evidence="1">
    <location>
        <begin position="1551"/>
        <end position="1581"/>
    </location>
</feature>
<evidence type="ECO:0000256" key="3">
    <source>
        <dbReference type="SAM" id="SignalP"/>
    </source>
</evidence>
<feature type="region of interest" description="Disordered" evidence="1">
    <location>
        <begin position="884"/>
        <end position="908"/>
    </location>
</feature>
<feature type="region of interest" description="Disordered" evidence="1">
    <location>
        <begin position="1823"/>
        <end position="1845"/>
    </location>
</feature>
<protein>
    <submittedName>
        <fullName evidence="4">Uncharacterized protein</fullName>
    </submittedName>
</protein>
<reference evidence="4" key="1">
    <citation type="submission" date="2021-05" db="EMBL/GenBank/DDBJ databases">
        <title>The genome of the haptophyte Pavlova lutheri (Diacronema luteri, Pavlovales) - a model for lipid biosynthesis in eukaryotic algae.</title>
        <authorList>
            <person name="Hulatt C.J."/>
            <person name="Posewitz M.C."/>
        </authorList>
    </citation>
    <scope>NUCLEOTIDE SEQUENCE</scope>
    <source>
        <strain evidence="4">NIVA-4/92</strain>
    </source>
</reference>
<feature type="compositionally biased region" description="Polar residues" evidence="1">
    <location>
        <begin position="1417"/>
        <end position="1432"/>
    </location>
</feature>
<keyword evidence="2" id="KW-0472">Membrane</keyword>
<dbReference type="Proteomes" id="UP000751190">
    <property type="component" value="Unassembled WGS sequence"/>
</dbReference>
<feature type="region of interest" description="Disordered" evidence="1">
    <location>
        <begin position="67"/>
        <end position="126"/>
    </location>
</feature>
<feature type="compositionally biased region" description="Polar residues" evidence="1">
    <location>
        <begin position="1551"/>
        <end position="1566"/>
    </location>
</feature>
<feature type="compositionally biased region" description="Low complexity" evidence="1">
    <location>
        <begin position="1823"/>
        <end position="1833"/>
    </location>
</feature>
<feature type="compositionally biased region" description="Polar residues" evidence="1">
    <location>
        <begin position="345"/>
        <end position="360"/>
    </location>
</feature>
<feature type="compositionally biased region" description="Polar residues" evidence="1">
    <location>
        <begin position="67"/>
        <end position="78"/>
    </location>
</feature>
<proteinExistence type="predicted"/>
<gene>
    <name evidence="4" type="ORF">KFE25_002378</name>
</gene>
<sequence>MVALALAARAAAFGCTADEVALPFGPCVPVDCQEKYHGTRSRFDSSQRLCVPAPQCTDDELYDTHTNTCVPNSGSQNDGAGEASHPTNDGGAPHASGGDSTSDSGELECGPHGRATPDSDTCECDEGWRTSDEQDAFAPAYCNESAHDETEDVGTGCTADEVALVDGPCSPIDCAAKYNGTRSSFDASQRLCVDVPRCVGGEVYDAESTACAPNSTASVPPANNSHDALLGDNPSPYEAALNCGAHGHATANGSSCSCDEGWRTSDEQDAFAPAYCNESAHDETEDVGTGCTVDEVALVDGPCSPIDCAAKYNGTRSSFDASQRLCVDVPRCVGGEVYDAESTACAPNSTASVPPANNSHDAPLDADPSRDEAALDCGAHGHATANDSSCECDEGWRTSDEQDAFAPAYCNESAHDETEDVGTGCTVDEVALVDGPCLPIDCAAKYNGTRSSFDASQRLCVDVPRCVQGEVFVPHANACAPNSTASVPPPNNSHDAPLDADPSRDEAALDCGAHGHATANGSSCSCDEGWRTSDEQDAFAPVYCNESAHDGVEDVGTGCTVDEVALVDGPCSPIDCAAKYNGTRSSFDASQRLCVDVPRCVGGEVYDAESTACAPNSTASVPPANNSHDAPLDAGPSTDETALDCGAHGHATANGSSCDCDEGWRTSDEQDAFAPAYCNESAHDETEDVGTGCTVDEVALVDGPCSPIDCAAKYNGTRSSFDASQRLCVDVPRCVGGEVYDAESTACAPNSTASVPPANNSHDAPLDAGPSTDETALDCGAHGHATANGSSCDCDEGWRTSDEQDAFAPAYCNESAHDETEDVGTGCTVDEVALVDGPCLPIDCAAKYNGTRSSFDASQRLCVDVPRCVQGEVFVPHANACAPNSTASVPPPNNSHDAPLDADPSRDEAALDCGAHGHATANGSSCSCDEGWRTSDEQDAFAPVYCNESAHDGVEDVGTGCTVDEVALVDGPCSPIDCAAKYNGTRSSFDASQRLCVDVPRCVGGEVYDAESTACAPNSTASVPPANNSHDAPLDAGPSTDETALDCGAHGHATANGSSCDCDEGWRTSDEQDVFAPAYCNESAHDETEDVGTGCTVDEVALVDGPCSPIDCAAKYNGTRSSFDASQRLCVDVPRCVGGEVYDAESTACAPNSTASVPPANNSHDAPLDAGPSTDETALDCGAHGHATANGSSCDCDEGWRTSDEQDAFAPAYCNESAHDETEDVGTGCTVDEVALVDGPCLPIDCAAKYNGTRSSFDASQRLCVDVPRCVQGEVFVPHANACAPNSTASVPPPNNSHDAPLDADPSRDEAALDCGAHGHATANGSSCSCDEGWRTSDEQDAFAPVYCNESAHDGVEDVGTGCTVDEVALVDGPCSPIDCAAKYNGTRSSFDASQRLCVDVPRCVGGEVYDAESTACAPNSTASVPPANNSHDAPLDAGPSTDETALDCGAHGHATANGSSCDCDEGWRTSDEQDVFAPAYCNESAHDETEDVGTGCTVDEVALVDGPCSPIDCAAKYNGTRSSFDASQRLCVDVPRCVGGEVYDAESTACAPNSTASVPPANNSHDAPLDAGPSTDETALDCGAHGHATANGSSCSCDEGWRTSNEQDAFAPVYCNESAHDGVEDVGTGCTVDEVALVDGPCSPIDCAAKYNGTRSSFDASQRLCVDVPRCVEGEVFVPHANACAPNSTASVPPANNSHDAPLGDSPSPDEAGLDCGAHGHATANGSSCSCDEGWRTSDEQDVFAPAYCNESAHNGVEDVGTGCTVDEVALVDGPCSPIDCAAKYNGTRSSFDASQRLCVDVPRCVEGEVFVPHANACAPNSAASVPPANNSHDAPLGDNPSRDEAALDCGAHGHATANGSSCECDEGWRSESGRRARCSVLAAAHDGFSNGTRASDSASAVPRLGGLNSHAASVALLSASAAVLVVCAAAIWCMLRSQRAERGQFARDDDSMREACAGKAELGQRAHDGIGALFWSTAAGAAASTFEGDERSALSRDELHAQLEAATALPAAFDHLDAYHPTYARPFDARPHADAPLPIFDHDRVGDDGAWVAGDALAA</sequence>
<feature type="compositionally biased region" description="Polar residues" evidence="1">
    <location>
        <begin position="613"/>
        <end position="628"/>
    </location>
</feature>
<keyword evidence="5" id="KW-1185">Reference proteome</keyword>
<feature type="region of interest" description="Disordered" evidence="1">
    <location>
        <begin position="1689"/>
        <end position="1718"/>
    </location>
</feature>
<keyword evidence="2" id="KW-0812">Transmembrane</keyword>